<feature type="transmembrane region" description="Helical" evidence="5">
    <location>
        <begin position="55"/>
        <end position="74"/>
    </location>
</feature>
<dbReference type="Pfam" id="PF07690">
    <property type="entry name" value="MFS_1"/>
    <property type="match status" value="1"/>
</dbReference>
<evidence type="ECO:0000256" key="4">
    <source>
        <dbReference type="ARBA" id="ARBA00023136"/>
    </source>
</evidence>
<feature type="transmembrane region" description="Helical" evidence="5">
    <location>
        <begin position="344"/>
        <end position="364"/>
    </location>
</feature>
<name>A0ABV5XQQ4_9NOCA</name>
<feature type="transmembrane region" description="Helical" evidence="5">
    <location>
        <begin position="173"/>
        <end position="193"/>
    </location>
</feature>
<comment type="caution">
    <text evidence="7">The sequence shown here is derived from an EMBL/GenBank/DDBJ whole genome shotgun (WGS) entry which is preliminary data.</text>
</comment>
<dbReference type="PANTHER" id="PTHR42718">
    <property type="entry name" value="MAJOR FACILITATOR SUPERFAMILY MULTIDRUG TRANSPORTER MFSC"/>
    <property type="match status" value="1"/>
</dbReference>
<dbReference type="EMBL" id="JBHMAS010000096">
    <property type="protein sequence ID" value="MFB9784761.1"/>
    <property type="molecule type" value="Genomic_DNA"/>
</dbReference>
<evidence type="ECO:0000313" key="7">
    <source>
        <dbReference type="EMBL" id="MFB9784761.1"/>
    </source>
</evidence>
<evidence type="ECO:0000256" key="1">
    <source>
        <dbReference type="ARBA" id="ARBA00004651"/>
    </source>
</evidence>
<feature type="transmembrane region" description="Helical" evidence="5">
    <location>
        <begin position="274"/>
        <end position="293"/>
    </location>
</feature>
<dbReference type="CDD" id="cd17504">
    <property type="entry name" value="MFS_MMR_MDR_like"/>
    <property type="match status" value="1"/>
</dbReference>
<feature type="transmembrane region" description="Helical" evidence="5">
    <location>
        <begin position="313"/>
        <end position="332"/>
    </location>
</feature>
<evidence type="ECO:0000256" key="3">
    <source>
        <dbReference type="ARBA" id="ARBA00022989"/>
    </source>
</evidence>
<feature type="transmembrane region" description="Helical" evidence="5">
    <location>
        <begin position="444"/>
        <end position="466"/>
    </location>
</feature>
<keyword evidence="8" id="KW-1185">Reference proteome</keyword>
<dbReference type="PANTHER" id="PTHR42718:SF35">
    <property type="entry name" value="BLL0718 PROTEIN"/>
    <property type="match status" value="1"/>
</dbReference>
<dbReference type="InterPro" id="IPR036259">
    <property type="entry name" value="MFS_trans_sf"/>
</dbReference>
<feature type="transmembrane region" description="Helical" evidence="5">
    <location>
        <begin position="413"/>
        <end position="432"/>
    </location>
</feature>
<evidence type="ECO:0000313" key="8">
    <source>
        <dbReference type="Proteomes" id="UP001589587"/>
    </source>
</evidence>
<keyword evidence="4 5" id="KW-0472">Membrane</keyword>
<feature type="transmembrane region" description="Helical" evidence="5">
    <location>
        <begin position="86"/>
        <end position="108"/>
    </location>
</feature>
<accession>A0ABV5XQQ4</accession>
<keyword evidence="2 5" id="KW-0812">Transmembrane</keyword>
<feature type="transmembrane region" description="Helical" evidence="5">
    <location>
        <begin position="230"/>
        <end position="254"/>
    </location>
</feature>
<feature type="domain" description="Major facilitator superfamily (MFS) profile" evidence="6">
    <location>
        <begin position="20"/>
        <end position="471"/>
    </location>
</feature>
<dbReference type="InterPro" id="IPR011701">
    <property type="entry name" value="MFS"/>
</dbReference>
<dbReference type="Proteomes" id="UP001589587">
    <property type="component" value="Unassembled WGS sequence"/>
</dbReference>
<feature type="transmembrane region" description="Helical" evidence="5">
    <location>
        <begin position="370"/>
        <end position="392"/>
    </location>
</feature>
<evidence type="ECO:0000256" key="5">
    <source>
        <dbReference type="SAM" id="Phobius"/>
    </source>
</evidence>
<sequence>MARAGAIAERTAPAVRPGGLVGVLAFIGILAALMQTLVVPLIAELPTLLNTTASNASWVVTATLLAGAVATPIAGRLGDLYGKRRLILICTIPLIVGSVICATASSLIPMVIGRGLQGICVSLIPLGVSALRDLLPPERLNSAIALMSSSMGIGSALGLPIAAAVAQNASWRALFWGSAALSVLILILTWFFVPATPVHKVGGRFDLIGAIGLGAGLISLLLAVSKGGSWGWTSGTTVSLFATTIIVLLGWVWFERRTDDPLVDLRVTAKPQVLLTNIASIATGFAMYTQFLIIPQLLQLPESTGYGMGQSMLAMGLWMAPPGFVMMAVSPLGARLTALRGPKFTLITGALVLALGYGSSMLLMGSTWGLLIVACIANAGISLAYGSMPALIMGAVPPSATAAANSFNSLMRSIGTSVCAAVIGVVLAQMTIQADGHILPSEAGFRTSLLIGCGFALLAAAIALSIPVRKMSSRSKTPVESISAANV</sequence>
<dbReference type="RefSeq" id="WP_124568950.1">
    <property type="nucleotide sequence ID" value="NZ_JBHMAS010000096.1"/>
</dbReference>
<dbReference type="PROSITE" id="PS50850">
    <property type="entry name" value="MFS"/>
    <property type="match status" value="1"/>
</dbReference>
<organism evidence="7 8">
    <name type="scientific">Rhodococcus baikonurensis</name>
    <dbReference type="NCBI Taxonomy" id="172041"/>
    <lineage>
        <taxon>Bacteria</taxon>
        <taxon>Bacillati</taxon>
        <taxon>Actinomycetota</taxon>
        <taxon>Actinomycetes</taxon>
        <taxon>Mycobacteriales</taxon>
        <taxon>Nocardiaceae</taxon>
        <taxon>Rhodococcus</taxon>
        <taxon>Rhodococcus erythropolis group</taxon>
    </lineage>
</organism>
<dbReference type="Gene3D" id="1.20.1720.10">
    <property type="entry name" value="Multidrug resistance protein D"/>
    <property type="match status" value="1"/>
</dbReference>
<evidence type="ECO:0000256" key="2">
    <source>
        <dbReference type="ARBA" id="ARBA00022692"/>
    </source>
</evidence>
<keyword evidence="3 5" id="KW-1133">Transmembrane helix</keyword>
<feature type="transmembrane region" description="Helical" evidence="5">
    <location>
        <begin position="20"/>
        <end position="43"/>
    </location>
</feature>
<dbReference type="SUPFAM" id="SSF103473">
    <property type="entry name" value="MFS general substrate transporter"/>
    <property type="match status" value="1"/>
</dbReference>
<proteinExistence type="predicted"/>
<feature type="transmembrane region" description="Helical" evidence="5">
    <location>
        <begin position="143"/>
        <end position="167"/>
    </location>
</feature>
<protein>
    <submittedName>
        <fullName evidence="7">MFS transporter</fullName>
    </submittedName>
</protein>
<evidence type="ECO:0000259" key="6">
    <source>
        <dbReference type="PROSITE" id="PS50850"/>
    </source>
</evidence>
<comment type="subcellular location">
    <subcellularLocation>
        <location evidence="1">Cell membrane</location>
        <topology evidence="1">Multi-pass membrane protein</topology>
    </subcellularLocation>
</comment>
<reference evidence="7 8" key="1">
    <citation type="submission" date="2024-09" db="EMBL/GenBank/DDBJ databases">
        <authorList>
            <person name="Sun Q."/>
            <person name="Mori K."/>
        </authorList>
    </citation>
    <scope>NUCLEOTIDE SEQUENCE [LARGE SCALE GENOMIC DNA]</scope>
    <source>
        <strain evidence="7 8">JCM 11411</strain>
    </source>
</reference>
<gene>
    <name evidence="7" type="ORF">ACFFQ6_34215</name>
</gene>
<dbReference type="InterPro" id="IPR020846">
    <property type="entry name" value="MFS_dom"/>
</dbReference>
<dbReference type="Gene3D" id="1.20.1250.20">
    <property type="entry name" value="MFS general substrate transporter like domains"/>
    <property type="match status" value="1"/>
</dbReference>